<dbReference type="Pfam" id="PF03729">
    <property type="entry name" value="DUF308"/>
    <property type="match status" value="1"/>
</dbReference>
<name>A0A7W6P0G5_9HYPH</name>
<dbReference type="PANTHER" id="PTHR34989:SF1">
    <property type="entry name" value="PROTEIN HDED"/>
    <property type="match status" value="1"/>
</dbReference>
<evidence type="ECO:0000313" key="3">
    <source>
        <dbReference type="Proteomes" id="UP000584824"/>
    </source>
</evidence>
<keyword evidence="3" id="KW-1185">Reference proteome</keyword>
<evidence type="ECO:0000313" key="2">
    <source>
        <dbReference type="EMBL" id="MBB4101826.1"/>
    </source>
</evidence>
<dbReference type="PANTHER" id="PTHR34989">
    <property type="entry name" value="PROTEIN HDED"/>
    <property type="match status" value="1"/>
</dbReference>
<feature type="transmembrane region" description="Helical" evidence="1">
    <location>
        <begin position="161"/>
        <end position="185"/>
    </location>
</feature>
<comment type="caution">
    <text evidence="2">The sequence shown here is derived from an EMBL/GenBank/DDBJ whole genome shotgun (WGS) entry which is preliminary data.</text>
</comment>
<dbReference type="InterPro" id="IPR005325">
    <property type="entry name" value="DUF308_memb"/>
</dbReference>
<dbReference type="RefSeq" id="WP_183788752.1">
    <property type="nucleotide sequence ID" value="NZ_JACIDU010000001.1"/>
</dbReference>
<feature type="transmembrane region" description="Helical" evidence="1">
    <location>
        <begin position="80"/>
        <end position="98"/>
    </location>
</feature>
<keyword evidence="1" id="KW-1133">Transmembrane helix</keyword>
<feature type="transmembrane region" description="Helical" evidence="1">
    <location>
        <begin position="25"/>
        <end position="47"/>
    </location>
</feature>
<feature type="transmembrane region" description="Helical" evidence="1">
    <location>
        <begin position="104"/>
        <end position="128"/>
    </location>
</feature>
<protein>
    <submittedName>
        <fullName evidence="2">Uncharacterized membrane protein HdeD (DUF308 family)</fullName>
    </submittedName>
</protein>
<dbReference type="Proteomes" id="UP000584824">
    <property type="component" value="Unassembled WGS sequence"/>
</dbReference>
<evidence type="ECO:0000256" key="1">
    <source>
        <dbReference type="SAM" id="Phobius"/>
    </source>
</evidence>
<dbReference type="EMBL" id="JACIDU010000001">
    <property type="protein sequence ID" value="MBB4101826.1"/>
    <property type="molecule type" value="Genomic_DNA"/>
</dbReference>
<keyword evidence="1" id="KW-0812">Transmembrane</keyword>
<gene>
    <name evidence="2" type="ORF">GGQ66_000342</name>
</gene>
<proteinExistence type="predicted"/>
<reference evidence="2 3" key="1">
    <citation type="submission" date="2020-08" db="EMBL/GenBank/DDBJ databases">
        <title>Genomic Encyclopedia of Type Strains, Phase IV (KMG-IV): sequencing the most valuable type-strain genomes for metagenomic binning, comparative biology and taxonomic classification.</title>
        <authorList>
            <person name="Goeker M."/>
        </authorList>
    </citation>
    <scope>NUCLEOTIDE SEQUENCE [LARGE SCALE GENOMIC DNA]</scope>
    <source>
        <strain evidence="2 3">DSM 26385</strain>
    </source>
</reference>
<sequence length="191" mass="20968">MTISLDAAAEVYREAMRQSVRRYSLWYLVEGVLLTLAGILAMVFPLISSTAAVLMLGWLLIFSGALQAINLISARHVPHFWLQLAAVLLSLIAGFLILRDPLQSLAILTLLVLVFFMLEGMSKIVFALTIRPLPIWGYVLASGVVGVLLSIFLLVNLPETAVWLVALLIGVQFITIGVPLALMAWRIRTSP</sequence>
<keyword evidence="1" id="KW-0472">Membrane</keyword>
<feature type="transmembrane region" description="Helical" evidence="1">
    <location>
        <begin position="135"/>
        <end position="155"/>
    </location>
</feature>
<dbReference type="GO" id="GO:0005886">
    <property type="term" value="C:plasma membrane"/>
    <property type="evidence" value="ECO:0007669"/>
    <property type="project" value="TreeGrafter"/>
</dbReference>
<dbReference type="InterPro" id="IPR052712">
    <property type="entry name" value="Acid_resist_chaperone_HdeD"/>
</dbReference>
<feature type="transmembrane region" description="Helical" evidence="1">
    <location>
        <begin position="53"/>
        <end position="73"/>
    </location>
</feature>
<dbReference type="AlphaFoldDB" id="A0A7W6P0G5"/>
<organism evidence="2 3">
    <name type="scientific">Allorhizobium borbori</name>
    <dbReference type="NCBI Taxonomy" id="485907"/>
    <lineage>
        <taxon>Bacteria</taxon>
        <taxon>Pseudomonadati</taxon>
        <taxon>Pseudomonadota</taxon>
        <taxon>Alphaproteobacteria</taxon>
        <taxon>Hyphomicrobiales</taxon>
        <taxon>Rhizobiaceae</taxon>
        <taxon>Rhizobium/Agrobacterium group</taxon>
        <taxon>Allorhizobium</taxon>
    </lineage>
</organism>
<accession>A0A7W6P0G5</accession>